<accession>Q2J5M1</accession>
<dbReference type="KEGG" id="fra:Francci3_4073"/>
<keyword evidence="2" id="KW-1185">Reference proteome</keyword>
<protein>
    <submittedName>
        <fullName evidence="1">Uncharacterized protein</fullName>
    </submittedName>
</protein>
<proteinExistence type="predicted"/>
<evidence type="ECO:0000313" key="1">
    <source>
        <dbReference type="EMBL" id="ABD13421.1"/>
    </source>
</evidence>
<dbReference type="AlphaFoldDB" id="Q2J5M1"/>
<evidence type="ECO:0000313" key="2">
    <source>
        <dbReference type="Proteomes" id="UP000001937"/>
    </source>
</evidence>
<dbReference type="Proteomes" id="UP000001937">
    <property type="component" value="Chromosome"/>
</dbReference>
<dbReference type="EMBL" id="CP000249">
    <property type="protein sequence ID" value="ABD13421.1"/>
    <property type="molecule type" value="Genomic_DNA"/>
</dbReference>
<organism evidence="1 2">
    <name type="scientific">Frankia casuarinae (strain DSM 45818 / CECT 9043 / HFP020203 / CcI3)</name>
    <dbReference type="NCBI Taxonomy" id="106370"/>
    <lineage>
        <taxon>Bacteria</taxon>
        <taxon>Bacillati</taxon>
        <taxon>Actinomycetota</taxon>
        <taxon>Actinomycetes</taxon>
        <taxon>Frankiales</taxon>
        <taxon>Frankiaceae</taxon>
        <taxon>Frankia</taxon>
    </lineage>
</organism>
<gene>
    <name evidence="1" type="ordered locus">Francci3_4073</name>
</gene>
<dbReference type="HOGENOM" id="CLU_1426086_0_0_11"/>
<reference evidence="1 2" key="1">
    <citation type="journal article" date="2007" name="Genome Res.">
        <title>Genome characteristics of facultatively symbiotic Frankia sp. strains reflect host range and host plant biogeography.</title>
        <authorList>
            <person name="Normand P."/>
            <person name="Lapierre P."/>
            <person name="Tisa L.S."/>
            <person name="Gogarten J.P."/>
            <person name="Alloisio N."/>
            <person name="Bagnarol E."/>
            <person name="Bassi C.A."/>
            <person name="Berry A.M."/>
            <person name="Bickhart D.M."/>
            <person name="Choisne N."/>
            <person name="Couloux A."/>
            <person name="Cournoyer B."/>
            <person name="Cruveiller S."/>
            <person name="Daubin V."/>
            <person name="Demange N."/>
            <person name="Francino M.P."/>
            <person name="Goltsman E."/>
            <person name="Huang Y."/>
            <person name="Kopp O.R."/>
            <person name="Labarre L."/>
            <person name="Lapidus A."/>
            <person name="Lavire C."/>
            <person name="Marechal J."/>
            <person name="Martinez M."/>
            <person name="Mastronunzio J.E."/>
            <person name="Mullin B.C."/>
            <person name="Niemann J."/>
            <person name="Pujic P."/>
            <person name="Rawnsley T."/>
            <person name="Rouy Z."/>
            <person name="Schenowitz C."/>
            <person name="Sellstedt A."/>
            <person name="Tavares F."/>
            <person name="Tomkins J.P."/>
            <person name="Vallenet D."/>
            <person name="Valverde C."/>
            <person name="Wall L.G."/>
            <person name="Wang Y."/>
            <person name="Medigue C."/>
            <person name="Benson D.R."/>
        </authorList>
    </citation>
    <scope>NUCLEOTIDE SEQUENCE [LARGE SCALE GENOMIC DNA]</scope>
    <source>
        <strain evidence="2">DSM 45818 / CECT 9043 / CcI3</strain>
    </source>
</reference>
<name>Q2J5M1_FRACC</name>
<sequence length="190" mass="20506">MSSRSCTDFDAVLDGLSPRDHVRGAPRPIGRWLAPRARRRVATEAARAGLFAAARALYSALEADLAGSAAAGSTADALEELIHDRGREVQRALLQACLDRLAERETRAGVAPVATVERFTGQRVGERQAVELARNWLTAKAPYLTAKAAYLGYDTALANGWPIATGVVEGTCRHLVKDRLDLTATRWGLE</sequence>